<dbReference type="GeneTree" id="ENSGT00940000165308"/>
<name>A0A7N9CYY3_MACFA</name>
<dbReference type="InterPro" id="IPR036058">
    <property type="entry name" value="Kazal_dom_sf"/>
</dbReference>
<dbReference type="Pfam" id="PF00050">
    <property type="entry name" value="Kazal_1"/>
    <property type="match status" value="1"/>
</dbReference>
<feature type="chain" id="PRO_5031419401" description="Kazal-like domain-containing protein" evidence="1">
    <location>
        <begin position="28"/>
        <end position="88"/>
    </location>
</feature>
<evidence type="ECO:0000256" key="1">
    <source>
        <dbReference type="SAM" id="SignalP"/>
    </source>
</evidence>
<dbReference type="PANTHER" id="PTHR21312:SF30">
    <property type="entry name" value="SERINE PROTEASE INHIBITOR KAZAL-TYPE 11-RELATED"/>
    <property type="match status" value="1"/>
</dbReference>
<sequence length="88" mass="10223">MYFFSSWIKAIFIIALVFLLHSETSFARSPKFPDMPDCSVYASSSVFCTREMDPICATNGQTYNNRCLFCRKKLFCGEKLKFYHYGVC</sequence>
<feature type="signal peptide" evidence="1">
    <location>
        <begin position="1"/>
        <end position="27"/>
    </location>
</feature>
<dbReference type="Ensembl" id="ENSMFAT00000076171.1">
    <property type="protein sequence ID" value="ENSMFAP00000056961.1"/>
    <property type="gene ID" value="ENSMFAG00000059456.1"/>
</dbReference>
<dbReference type="PROSITE" id="PS00282">
    <property type="entry name" value="KAZAL_1"/>
    <property type="match status" value="1"/>
</dbReference>
<dbReference type="InterPro" id="IPR002350">
    <property type="entry name" value="Kazal_dom"/>
</dbReference>
<organism evidence="3 4">
    <name type="scientific">Macaca fascicularis</name>
    <name type="common">Crab-eating macaque</name>
    <name type="synonym">Cynomolgus monkey</name>
    <dbReference type="NCBI Taxonomy" id="9541"/>
    <lineage>
        <taxon>Eukaryota</taxon>
        <taxon>Metazoa</taxon>
        <taxon>Chordata</taxon>
        <taxon>Craniata</taxon>
        <taxon>Vertebrata</taxon>
        <taxon>Euteleostomi</taxon>
        <taxon>Mammalia</taxon>
        <taxon>Eutheria</taxon>
        <taxon>Euarchontoglires</taxon>
        <taxon>Primates</taxon>
        <taxon>Haplorrhini</taxon>
        <taxon>Catarrhini</taxon>
        <taxon>Cercopithecidae</taxon>
        <taxon>Cercopithecinae</taxon>
        <taxon>Macaca</taxon>
    </lineage>
</organism>
<dbReference type="SUPFAM" id="SSF100895">
    <property type="entry name" value="Kazal-type serine protease inhibitors"/>
    <property type="match status" value="1"/>
</dbReference>
<protein>
    <recommendedName>
        <fullName evidence="2">Kazal-like domain-containing protein</fullName>
    </recommendedName>
</protein>
<dbReference type="Proteomes" id="UP000233100">
    <property type="component" value="Chromosome 6"/>
</dbReference>
<dbReference type="Gene3D" id="3.30.60.30">
    <property type="match status" value="1"/>
</dbReference>
<dbReference type="CDD" id="cd00104">
    <property type="entry name" value="KAZAL_FS"/>
    <property type="match status" value="1"/>
</dbReference>
<dbReference type="SMART" id="SM00280">
    <property type="entry name" value="KAZAL"/>
    <property type="match status" value="1"/>
</dbReference>
<reference evidence="3 4" key="1">
    <citation type="submission" date="2013-03" db="EMBL/GenBank/DDBJ databases">
        <authorList>
            <person name="Warren W."/>
            <person name="Wilson R.K."/>
        </authorList>
    </citation>
    <scope>NUCLEOTIDE SEQUENCE</scope>
</reference>
<dbReference type="PROSITE" id="PS51465">
    <property type="entry name" value="KAZAL_2"/>
    <property type="match status" value="1"/>
</dbReference>
<evidence type="ECO:0000313" key="4">
    <source>
        <dbReference type="Proteomes" id="UP000233100"/>
    </source>
</evidence>
<keyword evidence="1" id="KW-0732">Signal</keyword>
<feature type="domain" description="Kazal-like" evidence="2">
    <location>
        <begin position="32"/>
        <end position="88"/>
    </location>
</feature>
<reference evidence="3" key="2">
    <citation type="submission" date="2025-08" db="UniProtKB">
        <authorList>
            <consortium name="Ensembl"/>
        </authorList>
    </citation>
    <scope>IDENTIFICATION</scope>
</reference>
<keyword evidence="4" id="KW-1185">Reference proteome</keyword>
<dbReference type="AlphaFoldDB" id="A0A7N9CYY3"/>
<evidence type="ECO:0000313" key="3">
    <source>
        <dbReference type="Ensembl" id="ENSMFAP00000056961.1"/>
    </source>
</evidence>
<dbReference type="PANTHER" id="PTHR21312">
    <property type="entry name" value="SERINE PROTEASE INHIBITOR"/>
    <property type="match status" value="1"/>
</dbReference>
<proteinExistence type="predicted"/>
<accession>A0A7N9CYY3</accession>
<evidence type="ECO:0000259" key="2">
    <source>
        <dbReference type="PROSITE" id="PS51465"/>
    </source>
</evidence>
<reference evidence="3" key="3">
    <citation type="submission" date="2025-09" db="UniProtKB">
        <authorList>
            <consortium name="Ensembl"/>
        </authorList>
    </citation>
    <scope>IDENTIFICATION</scope>
</reference>